<evidence type="ECO:0000313" key="1">
    <source>
        <dbReference type="EMBL" id="DAD93345.1"/>
    </source>
</evidence>
<reference evidence="1" key="1">
    <citation type="journal article" date="2021" name="Proc. Natl. Acad. Sci. U.S.A.">
        <title>A Catalog of Tens of Thousands of Viruses from Human Metagenomes Reveals Hidden Associations with Chronic Diseases.</title>
        <authorList>
            <person name="Tisza M.J."/>
            <person name="Buck C.B."/>
        </authorList>
    </citation>
    <scope>NUCLEOTIDE SEQUENCE</scope>
    <source>
        <strain evidence="1">CtdtS1</strain>
    </source>
</reference>
<accession>A0A8S5NFB5</accession>
<dbReference type="EMBL" id="BK015158">
    <property type="protein sequence ID" value="DAD93345.1"/>
    <property type="molecule type" value="Genomic_DNA"/>
</dbReference>
<sequence>MALDIKGSSFAGRYKRVNGYSIDSTDVWETLEEARVYARNTDTEPYVPYAGQVVSVIENGTIYKLVKDASIPETDGKKHFKLAIIGSNNDNDDRYVRKDIAETIEKLMTFLEGINAKGTSTLEQIKLVGDIISNNFSTGSTGFGIYKDEQGNYHLDIDFVDIRKKLSINEIQVQQSTYIGGKQYNTNGGIICNKVEDRGDVYRCYFKTTDAEGRIVRNTFEVGDFAISETFALKTGTTFYWRYVSGCGDDYIELSKTNCASGSDVPSVGDNIVQLGNETDPARQGAIVWDSVTVGGPYIRIYKGINSYTMPEPLIDLNTVLSEISAKFINQATGKDVDETINDLQADMDLVKEQTDKEYTLWFFDYDPTLENLPASDWTTDELKTMHEQDMFYNRLTGHGYRFEKDGSSWSWNDITDHLTLKALEDASKAQDTADGKRRVFVSQPKDSDAYDIGDMWVNATYSGEGVSYKNDSLVCMTAKAAGTSFSIKHWQPSSTATTAYLENLGDRILAAVTDSEEGIEAAKRLANQGINDAYDAAQEALNALGIARDAQETADKNTAVIQVTKDSIAALVEGIHFDNYGNITNINTSGLVTTDDFNVLLSKKITFDAEGHVSNISTSGLVTESGFTQLFTEQAEADGYVKRAEISTFITEDDAGRLISNAVISADQITFEGTVTANENFKILEDGSIVANNGTFNGTINSDNGYIGGIKINSDGLGMSGFQPGDYTQMFLNKQKITFESFMTEIIPDGGGIRTYESDTVITSYGITVETNLYTDVLKIICRDNGLKVSWEGVYKTSDGGVTWIKI</sequence>
<organism evidence="1">
    <name type="scientific">virus sp. ctdtS1</name>
    <dbReference type="NCBI Taxonomy" id="2826808"/>
    <lineage>
        <taxon>Viruses</taxon>
    </lineage>
</organism>
<protein>
    <submittedName>
        <fullName evidence="1">Tail protein</fullName>
    </submittedName>
</protein>
<name>A0A8S5NFB5_9VIRU</name>
<proteinExistence type="predicted"/>